<proteinExistence type="predicted"/>
<dbReference type="OrthoDB" id="1491023at2"/>
<evidence type="ECO:0000259" key="1">
    <source>
        <dbReference type="Pfam" id="PF00656"/>
    </source>
</evidence>
<dbReference type="GO" id="GO:0005737">
    <property type="term" value="C:cytoplasm"/>
    <property type="evidence" value="ECO:0007669"/>
    <property type="project" value="TreeGrafter"/>
</dbReference>
<dbReference type="AlphaFoldDB" id="A0A1H8G9X6"/>
<dbReference type="InterPro" id="IPR029030">
    <property type="entry name" value="Caspase-like_dom_sf"/>
</dbReference>
<name>A0A1H8G9X6_9PROT</name>
<dbReference type="InterPro" id="IPR011600">
    <property type="entry name" value="Pept_C14_caspase"/>
</dbReference>
<dbReference type="GO" id="GO:0004197">
    <property type="term" value="F:cysteine-type endopeptidase activity"/>
    <property type="evidence" value="ECO:0007669"/>
    <property type="project" value="InterPro"/>
</dbReference>
<dbReference type="Gene3D" id="3.40.50.1460">
    <property type="match status" value="1"/>
</dbReference>
<dbReference type="InterPro" id="IPR050452">
    <property type="entry name" value="Metacaspase"/>
</dbReference>
<dbReference type="PANTHER" id="PTHR48104">
    <property type="entry name" value="METACASPASE-4"/>
    <property type="match status" value="1"/>
</dbReference>
<dbReference type="STRING" id="917.SAMN05216326_10156"/>
<dbReference type="SUPFAM" id="SSF52129">
    <property type="entry name" value="Caspase-like"/>
    <property type="match status" value="1"/>
</dbReference>
<evidence type="ECO:0000313" key="2">
    <source>
        <dbReference type="EMBL" id="SEN40846.1"/>
    </source>
</evidence>
<dbReference type="EMBL" id="FOCP01000017">
    <property type="protein sequence ID" value="SEN40846.1"/>
    <property type="molecule type" value="Genomic_DNA"/>
</dbReference>
<dbReference type="PANTHER" id="PTHR48104:SF30">
    <property type="entry name" value="METACASPASE-1"/>
    <property type="match status" value="1"/>
</dbReference>
<sequence>MNTANNSTFHTSSVIRQIVLNAVFYTVMLCLLSGIHASQGHAAPDATALSKACATKNVVSSEDGIRRLALIVGVGQYKSTKIPDLPGPPQDAKRIYQLLTGPNGYDFPKENVCVLIDDAATTANFKHFFSSFLIDRAKPNDEVVFYYAGHGSQTRDHNGDESDGMDETFVFHDARDSGIKDFTDDEFDELLTRLHQKTRHITLFLDSCNSGTALRGDTEFLSRYIPPPESETENKTGTETIIKRGSTSKSPANSQKTGWITKSLPGIVVFTAAGDGTVALEKNSRGIFTDAILTTFGQVNATQLTYAQAARQIRPLVKAESYQIPYFQGNLQRTVFAGVNRKLPLAWEVIETAPQLKLGGFPLPGIDTGAEFRVYDGFVKGTDLHDPTKAKAIIIVEESTRLNATARIISRLVDTAPIRPGDLAILSRPGSTQRVLKVTLRPHTEQGGITAEKAQLINASLDQNQDAKNMVQLVKDNGVFEISYDNGQYIVSGPENRVRNRFNEEDSVIENLRLHALQRVLSTLRGEGGSLFADQDTLQVQLVPADKQDHCAHDLNWRQAPPNAIAAQEIPLCYRWNVKIRLSEKSPVRLLVGGLILSTDGSIFGLPADGTAIPLGPGEEAVFAARGETFIASEPLNIEDQIVVFGTQETNPVPWSRLTQSAVERAGDNKSGLYKILDQYLKGTRGVSQPVETDDTDTAWTRSSITMRVIDPDH</sequence>
<evidence type="ECO:0000313" key="3">
    <source>
        <dbReference type="Proteomes" id="UP000199459"/>
    </source>
</evidence>
<accession>A0A1H8G9X6</accession>
<gene>
    <name evidence="2" type="ORF">SAMN05216325_11713</name>
</gene>
<dbReference type="RefSeq" id="WP_090633163.1">
    <property type="nucleotide sequence ID" value="NZ_FOCP01000017.1"/>
</dbReference>
<reference evidence="2 3" key="1">
    <citation type="submission" date="2016-10" db="EMBL/GenBank/DDBJ databases">
        <authorList>
            <person name="de Groot N.N."/>
        </authorList>
    </citation>
    <scope>NUCLEOTIDE SEQUENCE [LARGE SCALE GENOMIC DNA]</scope>
    <source>
        <strain evidence="2 3">Nm22</strain>
    </source>
</reference>
<protein>
    <submittedName>
        <fullName evidence="2">Caspase domain-containing protein</fullName>
    </submittedName>
</protein>
<feature type="domain" description="Peptidase C14 caspase" evidence="1">
    <location>
        <begin position="66"/>
        <end position="335"/>
    </location>
</feature>
<organism evidence="2 3">
    <name type="scientific">Nitrosomonas marina</name>
    <dbReference type="NCBI Taxonomy" id="917"/>
    <lineage>
        <taxon>Bacteria</taxon>
        <taxon>Pseudomonadati</taxon>
        <taxon>Pseudomonadota</taxon>
        <taxon>Betaproteobacteria</taxon>
        <taxon>Nitrosomonadales</taxon>
        <taxon>Nitrosomonadaceae</taxon>
        <taxon>Nitrosomonas</taxon>
    </lineage>
</organism>
<dbReference type="GO" id="GO:0006508">
    <property type="term" value="P:proteolysis"/>
    <property type="evidence" value="ECO:0007669"/>
    <property type="project" value="InterPro"/>
</dbReference>
<dbReference type="Proteomes" id="UP000199459">
    <property type="component" value="Unassembled WGS sequence"/>
</dbReference>
<dbReference type="Pfam" id="PF00656">
    <property type="entry name" value="Peptidase_C14"/>
    <property type="match status" value="1"/>
</dbReference>